<evidence type="ECO:0000313" key="2">
    <source>
        <dbReference type="EMBL" id="MCB5409754.1"/>
    </source>
</evidence>
<evidence type="ECO:0000313" key="3">
    <source>
        <dbReference type="Proteomes" id="UP001198571"/>
    </source>
</evidence>
<dbReference type="PROSITE" id="PS50846">
    <property type="entry name" value="HMA_2"/>
    <property type="match status" value="1"/>
</dbReference>
<dbReference type="SUPFAM" id="SSF55008">
    <property type="entry name" value="HMA, heavy metal-associated domain"/>
    <property type="match status" value="1"/>
</dbReference>
<dbReference type="Pfam" id="PF00403">
    <property type="entry name" value="HMA"/>
    <property type="match status" value="1"/>
</dbReference>
<organism evidence="2 3">
    <name type="scientific">Pseudogemmobacter faecipullorum</name>
    <dbReference type="NCBI Taxonomy" id="2755041"/>
    <lineage>
        <taxon>Bacteria</taxon>
        <taxon>Pseudomonadati</taxon>
        <taxon>Pseudomonadota</taxon>
        <taxon>Alphaproteobacteria</taxon>
        <taxon>Rhodobacterales</taxon>
        <taxon>Paracoccaceae</taxon>
        <taxon>Pseudogemmobacter</taxon>
    </lineage>
</organism>
<dbReference type="CDD" id="cd00371">
    <property type="entry name" value="HMA"/>
    <property type="match status" value="1"/>
</dbReference>
<dbReference type="InterPro" id="IPR036163">
    <property type="entry name" value="HMA_dom_sf"/>
</dbReference>
<accession>A0ABS8CK51</accession>
<proteinExistence type="predicted"/>
<reference evidence="2 3" key="1">
    <citation type="submission" date="2020-07" db="EMBL/GenBank/DDBJ databases">
        <title>Pseudogemmobacter sp. nov., isolated from poultry manure in Taiwan.</title>
        <authorList>
            <person name="Lin S.-Y."/>
            <person name="Tang Y.-S."/>
            <person name="Young C.-C."/>
        </authorList>
    </citation>
    <scope>NUCLEOTIDE SEQUENCE [LARGE SCALE GENOMIC DNA]</scope>
    <source>
        <strain evidence="2 3">CC-YST710</strain>
    </source>
</reference>
<comment type="caution">
    <text evidence="2">The sequence shown here is derived from an EMBL/GenBank/DDBJ whole genome shotgun (WGS) entry which is preliminary data.</text>
</comment>
<evidence type="ECO:0000259" key="1">
    <source>
        <dbReference type="PROSITE" id="PS50846"/>
    </source>
</evidence>
<gene>
    <name evidence="2" type="ORF">H0485_07035</name>
</gene>
<sequence>MPVYSVPDMSCGHCRASIEKTLLPLSSRVEVSLERREVLAEGPSAQEVIAALAAIGFVATELPQG</sequence>
<keyword evidence="3" id="KW-1185">Reference proteome</keyword>
<dbReference type="InterPro" id="IPR006121">
    <property type="entry name" value="HMA_dom"/>
</dbReference>
<dbReference type="EMBL" id="JACDXX010000005">
    <property type="protein sequence ID" value="MCB5409754.1"/>
    <property type="molecule type" value="Genomic_DNA"/>
</dbReference>
<dbReference type="RefSeq" id="WP_226934659.1">
    <property type="nucleotide sequence ID" value="NZ_JACDXX010000005.1"/>
</dbReference>
<protein>
    <submittedName>
        <fullName evidence="2">Heavy-metal-associated domain-containing protein</fullName>
    </submittedName>
</protein>
<dbReference type="Proteomes" id="UP001198571">
    <property type="component" value="Unassembled WGS sequence"/>
</dbReference>
<dbReference type="Gene3D" id="3.30.70.100">
    <property type="match status" value="1"/>
</dbReference>
<feature type="domain" description="HMA" evidence="1">
    <location>
        <begin position="1"/>
        <end position="60"/>
    </location>
</feature>
<name>A0ABS8CK51_9RHOB</name>